<dbReference type="Pfam" id="PF08818">
    <property type="entry name" value="DUF1801"/>
    <property type="match status" value="1"/>
</dbReference>
<gene>
    <name evidence="2" type="ORF">LPTSP2_35940</name>
</gene>
<dbReference type="OrthoDB" id="214150at2"/>
<organism evidence="2 3">
    <name type="scientific">Leptospira ellinghausenii</name>
    <dbReference type="NCBI Taxonomy" id="1917822"/>
    <lineage>
        <taxon>Bacteria</taxon>
        <taxon>Pseudomonadati</taxon>
        <taxon>Spirochaetota</taxon>
        <taxon>Spirochaetia</taxon>
        <taxon>Leptospirales</taxon>
        <taxon>Leptospiraceae</taxon>
        <taxon>Leptospira</taxon>
    </lineage>
</organism>
<evidence type="ECO:0000259" key="1">
    <source>
        <dbReference type="Pfam" id="PF08818"/>
    </source>
</evidence>
<proteinExistence type="predicted"/>
<comment type="caution">
    <text evidence="2">The sequence shown here is derived from an EMBL/GenBank/DDBJ whole genome shotgun (WGS) entry which is preliminary data.</text>
</comment>
<dbReference type="Gene3D" id="3.90.1150.200">
    <property type="match status" value="1"/>
</dbReference>
<protein>
    <recommendedName>
        <fullName evidence="1">YdhG-like domain-containing protein</fullName>
    </recommendedName>
</protein>
<dbReference type="Pfam" id="PF13376">
    <property type="entry name" value="OmdA"/>
    <property type="match status" value="1"/>
</dbReference>
<evidence type="ECO:0000313" key="2">
    <source>
        <dbReference type="EMBL" id="GBF44291.1"/>
    </source>
</evidence>
<name>A0A2P2DI48_9LEPT</name>
<feature type="domain" description="YdhG-like" evidence="1">
    <location>
        <begin position="23"/>
        <end position="120"/>
    </location>
</feature>
<evidence type="ECO:0000313" key="3">
    <source>
        <dbReference type="Proteomes" id="UP000245206"/>
    </source>
</evidence>
<dbReference type="SUPFAM" id="SSF159888">
    <property type="entry name" value="YdhG-like"/>
    <property type="match status" value="1"/>
</dbReference>
<keyword evidence="3" id="KW-1185">Reference proteome</keyword>
<dbReference type="AlphaFoldDB" id="A0A2P2DI48"/>
<reference evidence="3" key="1">
    <citation type="journal article" date="2019" name="Microbiol. Immunol.">
        <title>Molecular and phenotypic characterization of Leptospira johnsonii sp. nov., Leptospira ellinghausenii sp. nov. and Leptospira ryugenii sp. nov. isolated from soil and water in Japan.</title>
        <authorList>
            <person name="Masuzawa T."/>
            <person name="Saito M."/>
            <person name="Nakao R."/>
            <person name="Nikaido Y."/>
            <person name="Matsumoto M."/>
            <person name="Ogawa M."/>
            <person name="Yokoyama M."/>
            <person name="Hidaka Y."/>
            <person name="Tomita J."/>
            <person name="Sakakibara K."/>
            <person name="Suzuki K."/>
            <person name="Yasuda S."/>
            <person name="Sato H."/>
            <person name="Yamaguchi M."/>
            <person name="Yoshida S.I."/>
            <person name="Koizumi N."/>
            <person name="Kawamura Y."/>
        </authorList>
    </citation>
    <scope>NUCLEOTIDE SEQUENCE [LARGE SCALE GENOMIC DNA]</scope>
    <source>
        <strain evidence="3">E18</strain>
    </source>
</reference>
<sequence>MEPKPKKSNTKNPNSFFDEVKSWKKEFQILRSLALESKLTEEIKWGQPCYTLNGQNVFLLHGFKEYVAILFFKGALLKDSKKILIQQTKNVQAARQMRFQSAEQITKSKNTIQAFMRDAIELEKAGKKPILKKTSEFEVPEEFLRILEQNPKLQTAFQELTPGRQRGYLLFFNSAKRKETREERITKHIPNILIGKGLND</sequence>
<dbReference type="InterPro" id="IPR014922">
    <property type="entry name" value="YdhG-like"/>
</dbReference>
<dbReference type="InterPro" id="IPR016786">
    <property type="entry name" value="YdeI_bac"/>
</dbReference>
<dbReference type="PIRSF" id="PIRSF021308">
    <property type="entry name" value="UCP021308"/>
    <property type="match status" value="1"/>
</dbReference>
<dbReference type="EMBL" id="BFAZ01000010">
    <property type="protein sequence ID" value="GBF44291.1"/>
    <property type="molecule type" value="Genomic_DNA"/>
</dbReference>
<accession>A0A2P2DI48</accession>
<dbReference type="Proteomes" id="UP000245206">
    <property type="component" value="Unassembled WGS sequence"/>
</dbReference>
<dbReference type="RefSeq" id="WP_108961249.1">
    <property type="nucleotide sequence ID" value="NZ_BFAZ01000010.1"/>
</dbReference>